<protein>
    <submittedName>
        <fullName evidence="1">Uncharacterized protein</fullName>
    </submittedName>
</protein>
<gene>
    <name evidence="1" type="ORF">OBBRIDRAFT_799232</name>
</gene>
<dbReference type="OrthoDB" id="2976172at2759"/>
<proteinExistence type="predicted"/>
<name>A0A8E2AH08_9APHY</name>
<accession>A0A8E2AH08</accession>
<dbReference type="Proteomes" id="UP000250043">
    <property type="component" value="Unassembled WGS sequence"/>
</dbReference>
<dbReference type="EMBL" id="KV722694">
    <property type="protein sequence ID" value="OCH84286.1"/>
    <property type="molecule type" value="Genomic_DNA"/>
</dbReference>
<evidence type="ECO:0000313" key="2">
    <source>
        <dbReference type="Proteomes" id="UP000250043"/>
    </source>
</evidence>
<evidence type="ECO:0000313" key="1">
    <source>
        <dbReference type="EMBL" id="OCH84286.1"/>
    </source>
</evidence>
<organism evidence="1 2">
    <name type="scientific">Obba rivulosa</name>
    <dbReference type="NCBI Taxonomy" id="1052685"/>
    <lineage>
        <taxon>Eukaryota</taxon>
        <taxon>Fungi</taxon>
        <taxon>Dikarya</taxon>
        <taxon>Basidiomycota</taxon>
        <taxon>Agaricomycotina</taxon>
        <taxon>Agaricomycetes</taxon>
        <taxon>Polyporales</taxon>
        <taxon>Gelatoporiaceae</taxon>
        <taxon>Obba</taxon>
    </lineage>
</organism>
<sequence length="115" mass="13482">MLLHFGFLVDEDWLVERGVALGLGNNNTRRNRYYTIGQSARDIRKKARLGDQCDIRRVVTKRGNDYWCIALASNDPREGMYTPQNMPPQEHLDRLKAVLEKGDHIQPQWWKAKYP</sequence>
<reference evidence="1 2" key="1">
    <citation type="submission" date="2016-07" db="EMBL/GenBank/DDBJ databases">
        <title>Draft genome of the white-rot fungus Obba rivulosa 3A-2.</title>
        <authorList>
            <consortium name="DOE Joint Genome Institute"/>
            <person name="Miettinen O."/>
            <person name="Riley R."/>
            <person name="Acob R."/>
            <person name="Barry K."/>
            <person name="Cullen D."/>
            <person name="De Vries R."/>
            <person name="Hainaut M."/>
            <person name="Hatakka A."/>
            <person name="Henrissat B."/>
            <person name="Hilden K."/>
            <person name="Kuo R."/>
            <person name="Labutti K."/>
            <person name="Lipzen A."/>
            <person name="Makela M.R."/>
            <person name="Sandor L."/>
            <person name="Spatafora J.W."/>
            <person name="Grigoriev I.V."/>
            <person name="Hibbett D.S."/>
        </authorList>
    </citation>
    <scope>NUCLEOTIDE SEQUENCE [LARGE SCALE GENOMIC DNA]</scope>
    <source>
        <strain evidence="1 2">3A-2</strain>
    </source>
</reference>
<dbReference type="AlphaFoldDB" id="A0A8E2AH08"/>
<keyword evidence="2" id="KW-1185">Reference proteome</keyword>